<dbReference type="STRING" id="1110509.Mhar_1173"/>
<dbReference type="InterPro" id="IPR036388">
    <property type="entry name" value="WH-like_DNA-bd_sf"/>
</dbReference>
<evidence type="ECO:0000313" key="2">
    <source>
        <dbReference type="Proteomes" id="UP000005877"/>
    </source>
</evidence>
<accession>G7WMX6</accession>
<dbReference type="InterPro" id="IPR036390">
    <property type="entry name" value="WH_DNA-bd_sf"/>
</dbReference>
<dbReference type="KEGG" id="mhi:Mhar_1173"/>
<dbReference type="OrthoDB" id="129806at2157"/>
<dbReference type="AlphaFoldDB" id="G7WMX6"/>
<dbReference type="EMBL" id="CP003117">
    <property type="protein sequence ID" value="AET64541.1"/>
    <property type="molecule type" value="Genomic_DNA"/>
</dbReference>
<dbReference type="Proteomes" id="UP000005877">
    <property type="component" value="Chromosome"/>
</dbReference>
<dbReference type="PATRIC" id="fig|1110509.7.peg.1300"/>
<reference evidence="1 2" key="1">
    <citation type="journal article" date="2012" name="PLoS ONE">
        <title>The genome characteristics and predicted function of methyl-group oxidation pathway in the obligate aceticlastic methanogens, Methanosaeta spp.</title>
        <authorList>
            <person name="Zhu J."/>
            <person name="Zheng H."/>
            <person name="Ai G."/>
            <person name="Zhang G."/>
            <person name="Liu D."/>
            <person name="Liu X."/>
            <person name="Dong X."/>
        </authorList>
    </citation>
    <scope>NUCLEOTIDE SEQUENCE [LARGE SCALE GENOMIC DNA]</scope>
    <source>
        <strain evidence="1 2">6Ac</strain>
    </source>
</reference>
<gene>
    <name evidence="1" type="ordered locus">Mhar_1173</name>
</gene>
<dbReference type="SUPFAM" id="SSF46785">
    <property type="entry name" value="Winged helix' DNA-binding domain"/>
    <property type="match status" value="1"/>
</dbReference>
<keyword evidence="2" id="KW-1185">Reference proteome</keyword>
<name>G7WMX6_METH6</name>
<sequence>MDGDGRCQGCGQDLGEEELILHEGERLCEECYFDRCHRIKVCDPWGERSKRVFREMAGLEGTEGLTEVQAKIYELIRSRDGASPEEIGREFGLSPAEVQNEFAILRHCQLVKGKRAEGKMLFVPW</sequence>
<proteinExistence type="predicted"/>
<dbReference type="HOGENOM" id="CLU_158392_0_0_2"/>
<dbReference type="GeneID" id="12510342"/>
<evidence type="ECO:0000313" key="1">
    <source>
        <dbReference type="EMBL" id="AET64541.1"/>
    </source>
</evidence>
<protein>
    <submittedName>
        <fullName evidence="1">Uncharacterized protein</fullName>
    </submittedName>
</protein>
<dbReference type="RefSeq" id="WP_014586726.1">
    <property type="nucleotide sequence ID" value="NC_017527.1"/>
</dbReference>
<dbReference type="Gene3D" id="1.10.10.10">
    <property type="entry name" value="Winged helix-like DNA-binding domain superfamily/Winged helix DNA-binding domain"/>
    <property type="match status" value="1"/>
</dbReference>
<organism evidence="1 2">
    <name type="scientific">Methanothrix harundinacea (strain 6Ac)</name>
    <name type="common">Methanosaeta harundinacea</name>
    <dbReference type="NCBI Taxonomy" id="1110509"/>
    <lineage>
        <taxon>Archaea</taxon>
        <taxon>Methanobacteriati</taxon>
        <taxon>Methanobacteriota</taxon>
        <taxon>Stenosarchaea group</taxon>
        <taxon>Methanomicrobia</taxon>
        <taxon>Methanotrichales</taxon>
        <taxon>Methanotrichaceae</taxon>
        <taxon>Methanothrix</taxon>
    </lineage>
</organism>